<dbReference type="STRING" id="109376.A0A0D2ZUQ8"/>
<evidence type="ECO:0000313" key="2">
    <source>
        <dbReference type="EnsemblPlants" id="Bo01347s030.1"/>
    </source>
</evidence>
<organism evidence="2 3">
    <name type="scientific">Brassica oleracea var. oleracea</name>
    <dbReference type="NCBI Taxonomy" id="109376"/>
    <lineage>
        <taxon>Eukaryota</taxon>
        <taxon>Viridiplantae</taxon>
        <taxon>Streptophyta</taxon>
        <taxon>Embryophyta</taxon>
        <taxon>Tracheophyta</taxon>
        <taxon>Spermatophyta</taxon>
        <taxon>Magnoliopsida</taxon>
        <taxon>eudicotyledons</taxon>
        <taxon>Gunneridae</taxon>
        <taxon>Pentapetalae</taxon>
        <taxon>rosids</taxon>
        <taxon>malvids</taxon>
        <taxon>Brassicales</taxon>
        <taxon>Brassicaceae</taxon>
        <taxon>Brassiceae</taxon>
        <taxon>Brassica</taxon>
    </lineage>
</organism>
<evidence type="ECO:0000259" key="1">
    <source>
        <dbReference type="Pfam" id="PF03732"/>
    </source>
</evidence>
<sequence length="61" mass="7247">MRRAFLPYNYERTLYNKLQTLRQGTRTVEEYATEFFYTTAQMTAGKTEKQLISRFIGGLRS</sequence>
<accession>A0A0D2ZUQ8</accession>
<dbReference type="HOGENOM" id="CLU_2925837_0_0_1"/>
<dbReference type="AlphaFoldDB" id="A0A0D2ZUQ8"/>
<feature type="domain" description="Retrotransposon gag" evidence="1">
    <location>
        <begin position="1"/>
        <end position="60"/>
    </location>
</feature>
<protein>
    <recommendedName>
        <fullName evidence="1">Retrotransposon gag domain-containing protein</fullName>
    </recommendedName>
</protein>
<dbReference type="Proteomes" id="UP000032141">
    <property type="component" value="Unassembled WGS sequence"/>
</dbReference>
<name>A0A0D2ZUQ8_BRAOL</name>
<proteinExistence type="predicted"/>
<dbReference type="InterPro" id="IPR005162">
    <property type="entry name" value="Retrotrans_gag_dom"/>
</dbReference>
<dbReference type="EnsemblPlants" id="Bo01347s030.1">
    <property type="protein sequence ID" value="Bo01347s030.1"/>
    <property type="gene ID" value="Bo01347s030"/>
</dbReference>
<dbReference type="Pfam" id="PF03732">
    <property type="entry name" value="Retrotrans_gag"/>
    <property type="match status" value="1"/>
</dbReference>
<evidence type="ECO:0000313" key="3">
    <source>
        <dbReference type="Proteomes" id="UP000032141"/>
    </source>
</evidence>
<dbReference type="Gramene" id="Bo01347s030.1">
    <property type="protein sequence ID" value="Bo01347s030.1"/>
    <property type="gene ID" value="Bo01347s030"/>
</dbReference>
<reference evidence="2" key="1">
    <citation type="journal article" date="2014" name="Genome Biol.">
        <title>Transcriptome and methylome profiling reveals relics of genome dominance in the mesopolyploid Brassica oleracea.</title>
        <authorList>
            <person name="Parkin I.A."/>
            <person name="Koh C."/>
            <person name="Tang H."/>
            <person name="Robinson S.J."/>
            <person name="Kagale S."/>
            <person name="Clarke W.E."/>
            <person name="Town C.D."/>
            <person name="Nixon J."/>
            <person name="Krishnakumar V."/>
            <person name="Bidwell S.L."/>
            <person name="Denoeud F."/>
            <person name="Belcram H."/>
            <person name="Links M.G."/>
            <person name="Just J."/>
            <person name="Clarke C."/>
            <person name="Bender T."/>
            <person name="Huebert T."/>
            <person name="Mason A.S."/>
            <person name="Pires J.C."/>
            <person name="Barker G."/>
            <person name="Moore J."/>
            <person name="Walley P.G."/>
            <person name="Manoli S."/>
            <person name="Batley J."/>
            <person name="Edwards D."/>
            <person name="Nelson M.N."/>
            <person name="Wang X."/>
            <person name="Paterson A.H."/>
            <person name="King G."/>
            <person name="Bancroft I."/>
            <person name="Chalhoub B."/>
            <person name="Sharpe A.G."/>
        </authorList>
    </citation>
    <scope>NUCLEOTIDE SEQUENCE [LARGE SCALE GENOMIC DNA]</scope>
    <source>
        <strain evidence="2">cv. TO1000</strain>
    </source>
</reference>
<reference evidence="2" key="2">
    <citation type="submission" date="2015-06" db="UniProtKB">
        <authorList>
            <consortium name="EnsemblPlants"/>
        </authorList>
    </citation>
    <scope>IDENTIFICATION</scope>
</reference>
<keyword evidence="3" id="KW-1185">Reference proteome</keyword>